<dbReference type="PANTHER" id="PTHR47718:SF17">
    <property type="entry name" value="PROTEIN FAR1-RELATED SEQUENCE 5-LIKE"/>
    <property type="match status" value="1"/>
</dbReference>
<evidence type="ECO:0000313" key="2">
    <source>
        <dbReference type="Proteomes" id="UP001153076"/>
    </source>
</evidence>
<keyword evidence="2" id="KW-1185">Reference proteome</keyword>
<evidence type="ECO:0000313" key="1">
    <source>
        <dbReference type="EMBL" id="KAJ8428337.1"/>
    </source>
</evidence>
<comment type="caution">
    <text evidence="1">The sequence shown here is derived from an EMBL/GenBank/DDBJ whole genome shotgun (WGS) entry which is preliminary data.</text>
</comment>
<name>A0A9Q1GZJ4_9CARY</name>
<dbReference type="EMBL" id="JAKOGI010001019">
    <property type="protein sequence ID" value="KAJ8428337.1"/>
    <property type="molecule type" value="Genomic_DNA"/>
</dbReference>
<dbReference type="AlphaFoldDB" id="A0A9Q1GZJ4"/>
<dbReference type="Proteomes" id="UP001153076">
    <property type="component" value="Unassembled WGS sequence"/>
</dbReference>
<accession>A0A9Q1GZJ4</accession>
<gene>
    <name evidence="1" type="ORF">Cgig2_002750</name>
</gene>
<protein>
    <recommendedName>
        <fullName evidence="3">Protein FAR1-RELATED SEQUENCE</fullName>
    </recommendedName>
</protein>
<evidence type="ECO:0008006" key="3">
    <source>
        <dbReference type="Google" id="ProtNLM"/>
    </source>
</evidence>
<proteinExistence type="predicted"/>
<dbReference type="PANTHER" id="PTHR47718">
    <property type="entry name" value="OS01G0519700 PROTEIN"/>
    <property type="match status" value="1"/>
</dbReference>
<sequence length="180" mass="20061">MGARYDCEGNRWVNNLHSLREKWCHTFLKKNFSREVLSSQRSESTNNLIKRRLCTTATLCDFYNIFCGVISDWRDKENGEHHKCSKGNVEIALPSVKGQRSTKIAPLNADAILSGAPLCMNVLYAGLSSQGNVVPTLNLLSNSNPNDRSLCQSTIAAVRYCPPFPFDQRIAGGLASMMFQ</sequence>
<dbReference type="OrthoDB" id="1304650at2759"/>
<organism evidence="1 2">
    <name type="scientific">Carnegiea gigantea</name>
    <dbReference type="NCBI Taxonomy" id="171969"/>
    <lineage>
        <taxon>Eukaryota</taxon>
        <taxon>Viridiplantae</taxon>
        <taxon>Streptophyta</taxon>
        <taxon>Embryophyta</taxon>
        <taxon>Tracheophyta</taxon>
        <taxon>Spermatophyta</taxon>
        <taxon>Magnoliopsida</taxon>
        <taxon>eudicotyledons</taxon>
        <taxon>Gunneridae</taxon>
        <taxon>Pentapetalae</taxon>
        <taxon>Caryophyllales</taxon>
        <taxon>Cactineae</taxon>
        <taxon>Cactaceae</taxon>
        <taxon>Cactoideae</taxon>
        <taxon>Echinocereeae</taxon>
        <taxon>Carnegiea</taxon>
    </lineage>
</organism>
<reference evidence="1" key="1">
    <citation type="submission" date="2022-04" db="EMBL/GenBank/DDBJ databases">
        <title>Carnegiea gigantea Genome sequencing and assembly v2.</title>
        <authorList>
            <person name="Copetti D."/>
            <person name="Sanderson M.J."/>
            <person name="Burquez A."/>
            <person name="Wojciechowski M.F."/>
        </authorList>
    </citation>
    <scope>NUCLEOTIDE SEQUENCE</scope>
    <source>
        <strain evidence="1">SGP5-SGP5p</strain>
        <tissue evidence="1">Aerial part</tissue>
    </source>
</reference>